<dbReference type="InterPro" id="IPR002293">
    <property type="entry name" value="AA/rel_permease1"/>
</dbReference>
<feature type="transmembrane region" description="Helical" evidence="6">
    <location>
        <begin position="111"/>
        <end position="133"/>
    </location>
</feature>
<feature type="transmembrane region" description="Helical" evidence="6">
    <location>
        <begin position="28"/>
        <end position="52"/>
    </location>
</feature>
<comment type="subcellular location">
    <subcellularLocation>
        <location evidence="1">Membrane</location>
        <topology evidence="1">Multi-pass membrane protein</topology>
    </subcellularLocation>
</comment>
<keyword evidence="2" id="KW-0813">Transport</keyword>
<dbReference type="RefSeq" id="WP_111514696.1">
    <property type="nucleotide sequence ID" value="NZ_QFYR01000001.1"/>
</dbReference>
<feature type="transmembrane region" description="Helical" evidence="6">
    <location>
        <begin position="441"/>
        <end position="459"/>
    </location>
</feature>
<dbReference type="PIRSF" id="PIRSF006060">
    <property type="entry name" value="AA_transporter"/>
    <property type="match status" value="1"/>
</dbReference>
<evidence type="ECO:0000256" key="2">
    <source>
        <dbReference type="ARBA" id="ARBA00022448"/>
    </source>
</evidence>
<dbReference type="OrthoDB" id="9804700at2"/>
<evidence type="ECO:0000256" key="3">
    <source>
        <dbReference type="ARBA" id="ARBA00022692"/>
    </source>
</evidence>
<keyword evidence="4 6" id="KW-1133">Transmembrane helix</keyword>
<dbReference type="GO" id="GO:0015171">
    <property type="term" value="F:amino acid transmembrane transporter activity"/>
    <property type="evidence" value="ECO:0007669"/>
    <property type="project" value="TreeGrafter"/>
</dbReference>
<organism evidence="7 8">
    <name type="scientific">Phenylobacterium deserti</name>
    <dbReference type="NCBI Taxonomy" id="1914756"/>
    <lineage>
        <taxon>Bacteria</taxon>
        <taxon>Pseudomonadati</taxon>
        <taxon>Pseudomonadota</taxon>
        <taxon>Alphaproteobacteria</taxon>
        <taxon>Caulobacterales</taxon>
        <taxon>Caulobacteraceae</taxon>
        <taxon>Phenylobacterium</taxon>
    </lineage>
</organism>
<feature type="transmembrane region" description="Helical" evidence="6">
    <location>
        <begin position="416"/>
        <end position="435"/>
    </location>
</feature>
<comment type="caution">
    <text evidence="7">The sequence shown here is derived from an EMBL/GenBank/DDBJ whole genome shotgun (WGS) entry which is preliminary data.</text>
</comment>
<evidence type="ECO:0000313" key="7">
    <source>
        <dbReference type="EMBL" id="RAK58246.1"/>
    </source>
</evidence>
<dbReference type="Pfam" id="PF13520">
    <property type="entry name" value="AA_permease_2"/>
    <property type="match status" value="1"/>
</dbReference>
<protein>
    <submittedName>
        <fullName evidence="7">Amino acid permease</fullName>
    </submittedName>
</protein>
<feature type="transmembrane region" description="Helical" evidence="6">
    <location>
        <begin position="228"/>
        <end position="249"/>
    </location>
</feature>
<accession>A0A328AX12</accession>
<sequence>MSFLTRRRPVEAPVRAHEGHQLKATLSWYHLVALGVGAIIGTGIYTLIGIGAGQAGPAVILSFGIAGLVCAFAALCYAEMASMIPQAGSAYTYTYAGMGETAAWGVGWSLILEYTVVCAAVAVGWSGYAQGFLEARGWGLPEALAAGPDAGGLINLPAVFITLVVTGLLLVGTRESATVNTVLVVVKVLALVAFVALTLPAFDAANFHPFMPFGFQAHDVSDGAKQGVMAAAAVIFFAFYGFDAISTAAEEAKNPGRDLTIGVLGSMFACAAIYMLVAAAALGASPFGVFSKSGEPLAFILRELGHPTAAALIAGAAIVALPTVIMAFMFGQSRVFFAMSRDGLIPRALSAVNGRGVPARVTLFTGVVASVIAGLLPLKLITELANAGTLAAFIATAIAMMILRKQRPELARPFRTPAWPVVGVLAVAGCLYLFWSLPNLTKVLFLAWNAVGLVVYLAYGRTKSLLAG</sequence>
<feature type="transmembrane region" description="Helical" evidence="6">
    <location>
        <begin position="309"/>
        <end position="331"/>
    </location>
</feature>
<dbReference type="EMBL" id="QFYR01000001">
    <property type="protein sequence ID" value="RAK58246.1"/>
    <property type="molecule type" value="Genomic_DNA"/>
</dbReference>
<feature type="transmembrane region" description="Helical" evidence="6">
    <location>
        <begin position="153"/>
        <end position="171"/>
    </location>
</feature>
<dbReference type="PANTHER" id="PTHR43243">
    <property type="entry name" value="INNER MEMBRANE TRANSPORTER YGJI-RELATED"/>
    <property type="match status" value="1"/>
</dbReference>
<name>A0A328AX12_9CAUL</name>
<evidence type="ECO:0000256" key="1">
    <source>
        <dbReference type="ARBA" id="ARBA00004141"/>
    </source>
</evidence>
<dbReference type="AlphaFoldDB" id="A0A328AX12"/>
<proteinExistence type="predicted"/>
<dbReference type="PANTHER" id="PTHR43243:SF4">
    <property type="entry name" value="CATIONIC AMINO ACID TRANSPORTER 4"/>
    <property type="match status" value="1"/>
</dbReference>
<dbReference type="GO" id="GO:0016020">
    <property type="term" value="C:membrane"/>
    <property type="evidence" value="ECO:0007669"/>
    <property type="project" value="UniProtKB-SubCell"/>
</dbReference>
<feature type="transmembrane region" description="Helical" evidence="6">
    <location>
        <begin position="357"/>
        <end position="378"/>
    </location>
</feature>
<keyword evidence="3 6" id="KW-0812">Transmembrane</keyword>
<evidence type="ECO:0000256" key="6">
    <source>
        <dbReference type="SAM" id="Phobius"/>
    </source>
</evidence>
<feature type="transmembrane region" description="Helical" evidence="6">
    <location>
        <begin position="183"/>
        <end position="202"/>
    </location>
</feature>
<feature type="transmembrane region" description="Helical" evidence="6">
    <location>
        <begin position="58"/>
        <end position="78"/>
    </location>
</feature>
<keyword evidence="5 6" id="KW-0472">Membrane</keyword>
<evidence type="ECO:0000313" key="8">
    <source>
        <dbReference type="Proteomes" id="UP000249725"/>
    </source>
</evidence>
<gene>
    <name evidence="7" type="ORF">DJ018_06050</name>
</gene>
<keyword evidence="8" id="KW-1185">Reference proteome</keyword>
<dbReference type="Proteomes" id="UP000249725">
    <property type="component" value="Unassembled WGS sequence"/>
</dbReference>
<feature type="transmembrane region" description="Helical" evidence="6">
    <location>
        <begin position="261"/>
        <end position="289"/>
    </location>
</feature>
<dbReference type="Gene3D" id="1.20.1740.10">
    <property type="entry name" value="Amino acid/polyamine transporter I"/>
    <property type="match status" value="1"/>
</dbReference>
<evidence type="ECO:0000256" key="4">
    <source>
        <dbReference type="ARBA" id="ARBA00022989"/>
    </source>
</evidence>
<reference evidence="8" key="1">
    <citation type="submission" date="2018-05" db="EMBL/GenBank/DDBJ databases">
        <authorList>
            <person name="Li X."/>
        </authorList>
    </citation>
    <scope>NUCLEOTIDE SEQUENCE [LARGE SCALE GENOMIC DNA]</scope>
    <source>
        <strain evidence="8">YIM 73061</strain>
    </source>
</reference>
<evidence type="ECO:0000256" key="5">
    <source>
        <dbReference type="ARBA" id="ARBA00023136"/>
    </source>
</evidence>
<feature type="transmembrane region" description="Helical" evidence="6">
    <location>
        <begin position="384"/>
        <end position="404"/>
    </location>
</feature>